<proteinExistence type="inferred from homology"/>
<evidence type="ECO:0000313" key="15">
    <source>
        <dbReference type="Proteomes" id="UP000625316"/>
    </source>
</evidence>
<name>A0A928VLH9_9CYAN</name>
<dbReference type="GO" id="GO:0016020">
    <property type="term" value="C:membrane"/>
    <property type="evidence" value="ECO:0007669"/>
    <property type="project" value="UniProtKB-SubCell"/>
</dbReference>
<evidence type="ECO:0000256" key="4">
    <source>
        <dbReference type="ARBA" id="ARBA00022670"/>
    </source>
</evidence>
<dbReference type="Proteomes" id="UP000625316">
    <property type="component" value="Unassembled WGS sequence"/>
</dbReference>
<evidence type="ECO:0000256" key="7">
    <source>
        <dbReference type="ARBA" id="ARBA00022801"/>
    </source>
</evidence>
<evidence type="ECO:0000256" key="8">
    <source>
        <dbReference type="ARBA" id="ARBA00022833"/>
    </source>
</evidence>
<dbReference type="GO" id="GO:0008237">
    <property type="term" value="F:metallopeptidase activity"/>
    <property type="evidence" value="ECO:0007669"/>
    <property type="project" value="UniProtKB-KW"/>
</dbReference>
<feature type="transmembrane region" description="Helical" evidence="12">
    <location>
        <begin position="42"/>
        <end position="64"/>
    </location>
</feature>
<dbReference type="PANTHER" id="PTHR39188:SF3">
    <property type="entry name" value="STAGE IV SPORULATION PROTEIN FB"/>
    <property type="match status" value="1"/>
</dbReference>
<dbReference type="AlphaFoldDB" id="A0A928VLH9"/>
<feature type="transmembrane region" description="Helical" evidence="12">
    <location>
        <begin position="217"/>
        <end position="233"/>
    </location>
</feature>
<dbReference type="CDD" id="cd06164">
    <property type="entry name" value="S2P-M50_SpoIVFB_CBS"/>
    <property type="match status" value="1"/>
</dbReference>
<comment type="subcellular location">
    <subcellularLocation>
        <location evidence="2">Membrane</location>
        <topology evidence="2">Multi-pass membrane protein</topology>
    </subcellularLocation>
</comment>
<protein>
    <submittedName>
        <fullName evidence="14">Site-2 protease family protein</fullName>
    </submittedName>
</protein>
<evidence type="ECO:0000259" key="13">
    <source>
        <dbReference type="Pfam" id="PF02163"/>
    </source>
</evidence>
<keyword evidence="9 12" id="KW-1133">Transmembrane helix</keyword>
<evidence type="ECO:0000313" key="14">
    <source>
        <dbReference type="EMBL" id="MBE9030756.1"/>
    </source>
</evidence>
<comment type="cofactor">
    <cofactor evidence="1">
        <name>Zn(2+)</name>
        <dbReference type="ChEBI" id="CHEBI:29105"/>
    </cofactor>
</comment>
<feature type="non-terminal residue" evidence="14">
    <location>
        <position position="302"/>
    </location>
</feature>
<evidence type="ECO:0000256" key="11">
    <source>
        <dbReference type="ARBA" id="ARBA00023136"/>
    </source>
</evidence>
<reference evidence="14" key="1">
    <citation type="submission" date="2020-10" db="EMBL/GenBank/DDBJ databases">
        <authorList>
            <person name="Castelo-Branco R."/>
            <person name="Eusebio N."/>
            <person name="Adriana R."/>
            <person name="Vieira A."/>
            <person name="Brugerolle De Fraissinette N."/>
            <person name="Rezende De Castro R."/>
            <person name="Schneider M.P."/>
            <person name="Vasconcelos V."/>
            <person name="Leao P.N."/>
        </authorList>
    </citation>
    <scope>NUCLEOTIDE SEQUENCE</scope>
    <source>
        <strain evidence="14">LEGE 11480</strain>
    </source>
</reference>
<keyword evidence="15" id="KW-1185">Reference proteome</keyword>
<feature type="transmembrane region" description="Helical" evidence="12">
    <location>
        <begin position="12"/>
        <end position="30"/>
    </location>
</feature>
<sequence>MQTQNARRVGSLFKIPLFLDPSWFLIVAWITVSDGLQWQGRWGAPVAFSAGLAMALLLFTSVLLHELGHSLVAKRQGITVNSITLFLFGGVAAIEDEPKTPGQMFQVAAAGPLVSFALFILFGATVLLAPLPGGLFGQVASVILMRVASLNLTLTIFNLIPGLPLDGGQMLKAWIWKRSDSYLKGSHTAAKTGKWLGWGIMGLGAADMLGLTRALNLPYIGGLWAILIGSFMLRNAERYNQLADLQESLVNLKASDAMTRDFRVLPAGESLREFADTYVLAATHPVAYFAASDGRYRGLVEM</sequence>
<feature type="transmembrane region" description="Helical" evidence="12">
    <location>
        <begin position="76"/>
        <end position="94"/>
    </location>
</feature>
<feature type="transmembrane region" description="Helical" evidence="12">
    <location>
        <begin position="106"/>
        <end position="131"/>
    </location>
</feature>
<keyword evidence="4 14" id="KW-0645">Protease</keyword>
<comment type="caution">
    <text evidence="14">The sequence shown here is derived from an EMBL/GenBank/DDBJ whole genome shotgun (WGS) entry which is preliminary data.</text>
</comment>
<keyword evidence="6" id="KW-0479">Metal-binding</keyword>
<evidence type="ECO:0000256" key="6">
    <source>
        <dbReference type="ARBA" id="ARBA00022723"/>
    </source>
</evidence>
<dbReference type="InterPro" id="IPR008915">
    <property type="entry name" value="Peptidase_M50"/>
</dbReference>
<dbReference type="PANTHER" id="PTHR39188">
    <property type="entry name" value="MEMBRANE-ASSOCIATED ZINC METALLOPROTEASE M50B"/>
    <property type="match status" value="1"/>
</dbReference>
<dbReference type="Pfam" id="PF02163">
    <property type="entry name" value="Peptidase_M50"/>
    <property type="match status" value="2"/>
</dbReference>
<evidence type="ECO:0000256" key="12">
    <source>
        <dbReference type="SAM" id="Phobius"/>
    </source>
</evidence>
<keyword evidence="7" id="KW-0378">Hydrolase</keyword>
<feature type="domain" description="Peptidase M50" evidence="13">
    <location>
        <begin position="54"/>
        <end position="127"/>
    </location>
</feature>
<dbReference type="GO" id="GO:0046872">
    <property type="term" value="F:metal ion binding"/>
    <property type="evidence" value="ECO:0007669"/>
    <property type="project" value="UniProtKB-KW"/>
</dbReference>
<dbReference type="GO" id="GO:0006508">
    <property type="term" value="P:proteolysis"/>
    <property type="evidence" value="ECO:0007669"/>
    <property type="project" value="UniProtKB-KW"/>
</dbReference>
<evidence type="ECO:0000256" key="10">
    <source>
        <dbReference type="ARBA" id="ARBA00023049"/>
    </source>
</evidence>
<evidence type="ECO:0000256" key="9">
    <source>
        <dbReference type="ARBA" id="ARBA00022989"/>
    </source>
</evidence>
<evidence type="ECO:0000256" key="5">
    <source>
        <dbReference type="ARBA" id="ARBA00022692"/>
    </source>
</evidence>
<keyword evidence="10" id="KW-0482">Metalloprotease</keyword>
<dbReference type="RefSeq" id="WP_264325585.1">
    <property type="nucleotide sequence ID" value="NZ_JADEXQ010000044.1"/>
</dbReference>
<evidence type="ECO:0000256" key="3">
    <source>
        <dbReference type="ARBA" id="ARBA00007931"/>
    </source>
</evidence>
<accession>A0A928VLH9</accession>
<dbReference type="EMBL" id="JADEXQ010000044">
    <property type="protein sequence ID" value="MBE9030756.1"/>
    <property type="molecule type" value="Genomic_DNA"/>
</dbReference>
<keyword evidence="11 12" id="KW-0472">Membrane</keyword>
<feature type="domain" description="Peptidase M50" evidence="13">
    <location>
        <begin position="143"/>
        <end position="181"/>
    </location>
</feature>
<keyword evidence="8" id="KW-0862">Zinc</keyword>
<feature type="transmembrane region" description="Helical" evidence="12">
    <location>
        <begin position="143"/>
        <end position="160"/>
    </location>
</feature>
<keyword evidence="5 12" id="KW-0812">Transmembrane</keyword>
<evidence type="ECO:0000256" key="1">
    <source>
        <dbReference type="ARBA" id="ARBA00001947"/>
    </source>
</evidence>
<evidence type="ECO:0000256" key="2">
    <source>
        <dbReference type="ARBA" id="ARBA00004141"/>
    </source>
</evidence>
<gene>
    <name evidence="14" type="ORF">IQ266_13545</name>
</gene>
<organism evidence="14 15">
    <name type="scientific">Romeriopsis navalis LEGE 11480</name>
    <dbReference type="NCBI Taxonomy" id="2777977"/>
    <lineage>
        <taxon>Bacteria</taxon>
        <taxon>Bacillati</taxon>
        <taxon>Cyanobacteriota</taxon>
        <taxon>Cyanophyceae</taxon>
        <taxon>Leptolyngbyales</taxon>
        <taxon>Leptolyngbyaceae</taxon>
        <taxon>Romeriopsis</taxon>
        <taxon>Romeriopsis navalis</taxon>
    </lineage>
</organism>
<comment type="similarity">
    <text evidence="3">Belongs to the peptidase M50B family.</text>
</comment>